<organism evidence="3 4">
    <name type="scientific">Ruminococcus hominis</name>
    <dbReference type="NCBI Taxonomy" id="2763065"/>
    <lineage>
        <taxon>Bacteria</taxon>
        <taxon>Bacillati</taxon>
        <taxon>Bacillota</taxon>
        <taxon>Clostridia</taxon>
        <taxon>Eubacteriales</taxon>
        <taxon>Oscillospiraceae</taxon>
        <taxon>Ruminococcus</taxon>
    </lineage>
</organism>
<dbReference type="PANTHER" id="PTHR34987">
    <property type="entry name" value="C, PUTATIVE (AFU_ORTHOLOGUE AFUA_3G02880)-RELATED"/>
    <property type="match status" value="1"/>
</dbReference>
<dbReference type="GO" id="GO:0016787">
    <property type="term" value="F:hydrolase activity"/>
    <property type="evidence" value="ECO:0007669"/>
    <property type="project" value="UniProtKB-KW"/>
</dbReference>
<dbReference type="RefSeq" id="WP_118738254.1">
    <property type="nucleotide sequence ID" value="NZ_JACOPE010000001.1"/>
</dbReference>
<protein>
    <submittedName>
        <fullName evidence="3">Family 78 glycoside hydrolase catalytic domain</fullName>
    </submittedName>
</protein>
<keyword evidence="3" id="KW-0378">Hydrolase</keyword>
<dbReference type="PANTHER" id="PTHR34987:SF2">
    <property type="entry name" value="B, PUTATIVE (AFU_ORTHOLOGUE AFUA_7G05040)-RELATED"/>
    <property type="match status" value="1"/>
</dbReference>
<dbReference type="Pfam" id="PF17389">
    <property type="entry name" value="Bac_rhamnosid6H"/>
    <property type="match status" value="1"/>
</dbReference>
<feature type="domain" description="Alpha-L-rhamnosidase six-hairpin glycosidase" evidence="1">
    <location>
        <begin position="371"/>
        <end position="698"/>
    </location>
</feature>
<dbReference type="Gene3D" id="1.50.10.10">
    <property type="match status" value="1"/>
</dbReference>
<evidence type="ECO:0000313" key="4">
    <source>
        <dbReference type="Proteomes" id="UP000631576"/>
    </source>
</evidence>
<evidence type="ECO:0000259" key="1">
    <source>
        <dbReference type="Pfam" id="PF17389"/>
    </source>
</evidence>
<dbReference type="Gene3D" id="2.60.120.260">
    <property type="entry name" value="Galactose-binding domain-like"/>
    <property type="match status" value="2"/>
</dbReference>
<dbReference type="InterPro" id="IPR012341">
    <property type="entry name" value="6hp_glycosidase-like_sf"/>
</dbReference>
<dbReference type="InterPro" id="IPR035396">
    <property type="entry name" value="Bac_rhamnosid6H"/>
</dbReference>
<evidence type="ECO:0000259" key="2">
    <source>
        <dbReference type="Pfam" id="PF17390"/>
    </source>
</evidence>
<feature type="domain" description="Alpha-L-rhamnosidase C-terminal" evidence="2">
    <location>
        <begin position="710"/>
        <end position="766"/>
    </location>
</feature>
<dbReference type="InterPro" id="IPR035398">
    <property type="entry name" value="Bac_rhamnosid_C"/>
</dbReference>
<gene>
    <name evidence="3" type="ORF">H8S40_03150</name>
</gene>
<reference evidence="3 4" key="1">
    <citation type="submission" date="2020-08" db="EMBL/GenBank/DDBJ databases">
        <title>Genome public.</title>
        <authorList>
            <person name="Liu C."/>
            <person name="Sun Q."/>
        </authorList>
    </citation>
    <scope>NUCLEOTIDE SEQUENCE [LARGE SCALE GENOMIC DNA]</scope>
    <source>
        <strain evidence="3 4">NSJ-13</strain>
    </source>
</reference>
<dbReference type="Pfam" id="PF17390">
    <property type="entry name" value="Bac_rhamnosid_C"/>
    <property type="match status" value="1"/>
</dbReference>
<keyword evidence="4" id="KW-1185">Reference proteome</keyword>
<dbReference type="EMBL" id="JACOPE010000001">
    <property type="protein sequence ID" value="MBC5682584.1"/>
    <property type="molecule type" value="Genomic_DNA"/>
</dbReference>
<accession>A0ABR7G570</accession>
<evidence type="ECO:0000313" key="3">
    <source>
        <dbReference type="EMBL" id="MBC5682584.1"/>
    </source>
</evidence>
<dbReference type="SUPFAM" id="SSF48208">
    <property type="entry name" value="Six-hairpin glycosidases"/>
    <property type="match status" value="1"/>
</dbReference>
<dbReference type="InterPro" id="IPR008928">
    <property type="entry name" value="6-hairpin_glycosidase_sf"/>
</dbReference>
<proteinExistence type="predicted"/>
<dbReference type="Gene3D" id="2.60.420.10">
    <property type="entry name" value="Maltose phosphorylase, domain 3"/>
    <property type="match status" value="1"/>
</dbReference>
<name>A0ABR7G570_9FIRM</name>
<sequence>MEFQIPTTGWIWGNGWQESAGNKTQLAYFRKIVSVKEIPDERKIQISADSRYKLYINDRLVCVGPSKGDRMVWYFDEVDAAPYLAAGENVIAVEVLRYPPVHKKGSHSVFRTDIPGLFVKELHAETEEAFGFSTDASWKCKLEEHYEIVPESFLFSPLFIFESRCGIPENAGWKSIEYIADAWENAVEYNILQMDKAVSPYNLLPRTIPHMKLEKRKFAGLFGNFQSSSEKKIWNNMLAGKSRVCIPANSHETVEISAGELTTGYLSLRMQGGSGSTVKLLTSESYVSKDSPTKGFNPTPIKGDRCDYENGYLHGFTDSYRVGGFAETEERYEPFWFRTFRFLQVDVTTGEDPLYITGLDYLETGYPLEASAWVETSDETLKPVWDISLRTLKRCMHETYEDCPYYEQLQYAMDSRSQILYTYMVSADDRLARKCMDDFRRSQRYDGMINCSYPCYGPNVIPGFSIYYIMMLYDHMMFFGDKAFLRQHMGAVDGILEFFNRNLEERGLVGKVGGLNVFDRYWSFIDWTSQWDDTTGMPKAGLSGPITMESLLYIMGLDSAAAVMDYLDRNGMAEEYRTRANTVREAVNRYCVDENGMYTDGPGVPEYSQHCQVFAILTDTVDIVKGKAFLEKTLDAPEEYAQCSVAMAYYLFRAMEKAGLYARTDRQWNLWRDMIKKNLTTCVEDNVNERSDCHAWGALALYELPAVVLGVKPAAPGFKKVSVNPNPGYMTWAKGDVATKFGMVHVEWEKEENGEIEVSYQVPDGMEVVK</sequence>
<comment type="caution">
    <text evidence="3">The sequence shown here is derived from an EMBL/GenBank/DDBJ whole genome shotgun (WGS) entry which is preliminary data.</text>
</comment>
<dbReference type="Proteomes" id="UP000631576">
    <property type="component" value="Unassembled WGS sequence"/>
</dbReference>